<keyword evidence="3" id="KW-1185">Reference proteome</keyword>
<dbReference type="OrthoDB" id="1490014at2"/>
<dbReference type="STRING" id="1079859.SAMN04515674_11339"/>
<evidence type="ECO:0000313" key="2">
    <source>
        <dbReference type="EMBL" id="SFQ25202.1"/>
    </source>
</evidence>
<dbReference type="Proteomes" id="UP000199306">
    <property type="component" value="Unassembled WGS sequence"/>
</dbReference>
<gene>
    <name evidence="2" type="ORF">SAMN04515674_11339</name>
</gene>
<dbReference type="NCBIfam" id="TIGR04131">
    <property type="entry name" value="Bac_Flav_CTERM"/>
    <property type="match status" value="1"/>
</dbReference>
<dbReference type="Pfam" id="PF13585">
    <property type="entry name" value="CHU_C"/>
    <property type="match status" value="1"/>
</dbReference>
<dbReference type="EMBL" id="FOXH01000013">
    <property type="protein sequence ID" value="SFQ25202.1"/>
    <property type="molecule type" value="Genomic_DNA"/>
</dbReference>
<keyword evidence="1" id="KW-0732">Signal</keyword>
<evidence type="ECO:0000313" key="3">
    <source>
        <dbReference type="Proteomes" id="UP000199306"/>
    </source>
</evidence>
<accession>A0A1I5WZJ8</accession>
<dbReference type="InterPro" id="IPR026341">
    <property type="entry name" value="T9SS_type_B"/>
</dbReference>
<sequence>MFLKLLPKGLFLLLVSSLPVRAISDLTIFPEYSFPDIENPLPAVSKPSGTLADFQIINKHPSGKTTICADDKIVLAAPNTYPGAKDYRWKRNGFTIINGPNETEYTISGSGSGVYTLEITDANNNVRFSDPVNVTVNQLTVIQFDPIPAFCGGSVNKRDLIILCNVQPATGGTFSGVGMSGSIFDPAISGNGTFPVTYTYTAPNGCVSTKTQDAHVSSYPRVLLGNNLNIFRGDTVQLKSITPPGMIYEWTYDRASPISNKNAAEPFVAPVENTVFKLKVTNPASGCFAEETVTVFVNTKLVVVNTFTPNSDGINDAWLIEGLDADEYRNCEVTIYNRWGDSIFYSVGYRTPFTGIINGERLPATTYFYVIKPNLKVPVVSGYLTIIR</sequence>
<feature type="chain" id="PRO_5011555992" evidence="1">
    <location>
        <begin position="23"/>
        <end position="388"/>
    </location>
</feature>
<dbReference type="RefSeq" id="WP_092018750.1">
    <property type="nucleotide sequence ID" value="NZ_FOXH01000013.1"/>
</dbReference>
<dbReference type="AlphaFoldDB" id="A0A1I5WZJ8"/>
<name>A0A1I5WZJ8_9BACT</name>
<feature type="signal peptide" evidence="1">
    <location>
        <begin position="1"/>
        <end position="22"/>
    </location>
</feature>
<protein>
    <submittedName>
        <fullName evidence="2">Gliding motility-associated C-terminal domain-containing protein</fullName>
    </submittedName>
</protein>
<evidence type="ECO:0000256" key="1">
    <source>
        <dbReference type="SAM" id="SignalP"/>
    </source>
</evidence>
<reference evidence="2 3" key="1">
    <citation type="submission" date="2016-10" db="EMBL/GenBank/DDBJ databases">
        <authorList>
            <person name="de Groot N.N."/>
        </authorList>
    </citation>
    <scope>NUCLEOTIDE SEQUENCE [LARGE SCALE GENOMIC DNA]</scope>
    <source>
        <strain evidence="3">E92,LMG 26720,CCM 7988</strain>
    </source>
</reference>
<proteinExistence type="predicted"/>
<organism evidence="2 3">
    <name type="scientific">Pseudarcicella hirudinis</name>
    <dbReference type="NCBI Taxonomy" id="1079859"/>
    <lineage>
        <taxon>Bacteria</taxon>
        <taxon>Pseudomonadati</taxon>
        <taxon>Bacteroidota</taxon>
        <taxon>Cytophagia</taxon>
        <taxon>Cytophagales</taxon>
        <taxon>Flectobacillaceae</taxon>
        <taxon>Pseudarcicella</taxon>
    </lineage>
</organism>